<dbReference type="Gene3D" id="3.40.50.1110">
    <property type="entry name" value="SGNH hydrolase"/>
    <property type="match status" value="1"/>
</dbReference>
<accession>A0A2K9DY29</accession>
<keyword evidence="4" id="KW-1185">Reference proteome</keyword>
<dbReference type="GO" id="GO:0008810">
    <property type="term" value="F:cellulase activity"/>
    <property type="evidence" value="ECO:0007669"/>
    <property type="project" value="UniProtKB-EC"/>
</dbReference>
<name>A0A2K9DY29_9FIRM</name>
<dbReference type="KEGG" id="hsc:HVS_00305"/>
<dbReference type="RefSeq" id="WP_101298491.1">
    <property type="nucleotide sequence ID" value="NZ_CP025197.1"/>
</dbReference>
<evidence type="ECO:0000256" key="1">
    <source>
        <dbReference type="ARBA" id="ARBA00022801"/>
    </source>
</evidence>
<keyword evidence="1 3" id="KW-0378">Hydrolase</keyword>
<dbReference type="InterPro" id="IPR005181">
    <property type="entry name" value="SASA"/>
</dbReference>
<dbReference type="Gene3D" id="1.10.1330.10">
    <property type="entry name" value="Dockerin domain"/>
    <property type="match status" value="1"/>
</dbReference>
<dbReference type="PANTHER" id="PTHR31988:SF19">
    <property type="entry name" value="9-O-ACETYL-N-ACETYLNEURAMINIC ACID DEACETYLASE-RELATED"/>
    <property type="match status" value="1"/>
</dbReference>
<dbReference type="Pfam" id="PF00404">
    <property type="entry name" value="Dockerin_1"/>
    <property type="match status" value="1"/>
</dbReference>
<feature type="domain" description="Dockerin" evidence="2">
    <location>
        <begin position="284"/>
        <end position="354"/>
    </location>
</feature>
<sequence>MKKSGFNLFLIYFFLMPMLIIVSTKGAYSKSYAQGSSSKHKVYILAGQSNMAGVGMNHELPSELLEVQENVKIYAEGTVESSLKKVWSPLRPGFGAGSGAFGPELTFGRDIAKIYPDSQIFLIKCGWSGTSLQGDWRPPSAGGATGSLYKNLIETVEEALSKLDPGIDYEISGMCWMQGESDACNIYPANEYESNLTHFINDVRKDLNAPTMPFIIAMIDDSDAWIEHAIVRQAQINVAKNVPYVGIFDTKDFDTDGMHYFTQGILDIGSCFAEEMAKISGISPKFVYGDVNGDGVFDSIDYAEIKLYLLDITDELKYSQWRKAADVNGDGDIDTRDAALMQRKILEIIDKFPVE</sequence>
<gene>
    <name evidence="3" type="primary">celE1</name>
    <name evidence="3" type="ORF">HVS_00305</name>
</gene>
<dbReference type="CDD" id="cd14256">
    <property type="entry name" value="Dockerin_I"/>
    <property type="match status" value="1"/>
</dbReference>
<dbReference type="SUPFAM" id="SSF63446">
    <property type="entry name" value="Type I dockerin domain"/>
    <property type="match status" value="1"/>
</dbReference>
<dbReference type="Pfam" id="PF03629">
    <property type="entry name" value="SASA"/>
    <property type="match status" value="1"/>
</dbReference>
<dbReference type="Proteomes" id="UP000233534">
    <property type="component" value="Chromosome"/>
</dbReference>
<dbReference type="InterPro" id="IPR002105">
    <property type="entry name" value="Dockerin_1_rpt"/>
</dbReference>
<organism evidence="3 4">
    <name type="scientific">Acetivibrio saccincola</name>
    <dbReference type="NCBI Taxonomy" id="1677857"/>
    <lineage>
        <taxon>Bacteria</taxon>
        <taxon>Bacillati</taxon>
        <taxon>Bacillota</taxon>
        <taxon>Clostridia</taxon>
        <taxon>Eubacteriales</taxon>
        <taxon>Oscillospiraceae</taxon>
        <taxon>Acetivibrio</taxon>
    </lineage>
</organism>
<evidence type="ECO:0000313" key="3">
    <source>
        <dbReference type="EMBL" id="AUG56049.1"/>
    </source>
</evidence>
<dbReference type="PANTHER" id="PTHR31988">
    <property type="entry name" value="ESTERASE, PUTATIVE (DUF303)-RELATED"/>
    <property type="match status" value="1"/>
</dbReference>
<dbReference type="InterPro" id="IPR036439">
    <property type="entry name" value="Dockerin_dom_sf"/>
</dbReference>
<protein>
    <submittedName>
        <fullName evidence="3">Endoglucanase E</fullName>
        <ecNumber evidence="3">3.2.1.4</ecNumber>
    </submittedName>
</protein>
<dbReference type="SUPFAM" id="SSF52266">
    <property type="entry name" value="SGNH hydrolase"/>
    <property type="match status" value="1"/>
</dbReference>
<dbReference type="PROSITE" id="PS51766">
    <property type="entry name" value="DOCKERIN"/>
    <property type="match status" value="1"/>
</dbReference>
<dbReference type="EMBL" id="CP025197">
    <property type="protein sequence ID" value="AUG56049.1"/>
    <property type="molecule type" value="Genomic_DNA"/>
</dbReference>
<reference evidence="3 4" key="1">
    <citation type="submission" date="2017-12" db="EMBL/GenBank/DDBJ databases">
        <title>Complete genome sequence of Herbivorax saccincola GGR1, a novel Cellulosome-producing hydrolytic bacterium in a thermophilic biogas plant, established by Illumina and Nanopore MinION sequencing.</title>
        <authorList>
            <person name="Pechtl A."/>
            <person name="Ruckert C."/>
            <person name="Koeck D.E."/>
            <person name="Maus I."/>
            <person name="Winkler A."/>
            <person name="Kalinowski J."/>
            <person name="Puhler A."/>
            <person name="Schwarz W.W."/>
            <person name="Zverlov V.V."/>
            <person name="Schluter A."/>
            <person name="Liebl W."/>
        </authorList>
    </citation>
    <scope>NUCLEOTIDE SEQUENCE [LARGE SCALE GENOMIC DNA]</scope>
    <source>
        <strain evidence="4">SR1</strain>
    </source>
</reference>
<keyword evidence="3" id="KW-0326">Glycosidase</keyword>
<proteinExistence type="predicted"/>
<dbReference type="InterPro" id="IPR016134">
    <property type="entry name" value="Dockerin_dom"/>
</dbReference>
<dbReference type="GO" id="GO:0000272">
    <property type="term" value="P:polysaccharide catabolic process"/>
    <property type="evidence" value="ECO:0007669"/>
    <property type="project" value="InterPro"/>
</dbReference>
<dbReference type="InterPro" id="IPR052940">
    <property type="entry name" value="Carb_Esterase_6"/>
</dbReference>
<dbReference type="EC" id="3.2.1.4" evidence="3"/>
<evidence type="ECO:0000313" key="4">
    <source>
        <dbReference type="Proteomes" id="UP000233534"/>
    </source>
</evidence>
<dbReference type="AlphaFoldDB" id="A0A2K9DY29"/>
<evidence type="ECO:0000259" key="2">
    <source>
        <dbReference type="PROSITE" id="PS51766"/>
    </source>
</evidence>
<dbReference type="InterPro" id="IPR036514">
    <property type="entry name" value="SGNH_hydro_sf"/>
</dbReference>